<dbReference type="Pfam" id="PF14261">
    <property type="entry name" value="DUF4351"/>
    <property type="match status" value="1"/>
</dbReference>
<feature type="non-terminal residue" evidence="2">
    <location>
        <position position="1"/>
    </location>
</feature>
<protein>
    <submittedName>
        <fullName evidence="2">DUF4351 domain-containing protein</fullName>
    </submittedName>
</protein>
<feature type="domain" description="DUF4351" evidence="1">
    <location>
        <begin position="89"/>
        <end position="142"/>
    </location>
</feature>
<keyword evidence="3" id="KW-1185">Reference proteome</keyword>
<dbReference type="PANTHER" id="PTHR35586:SF1">
    <property type="entry name" value="SLL1691 PROTEIN"/>
    <property type="match status" value="1"/>
</dbReference>
<dbReference type="Proteomes" id="UP001165524">
    <property type="component" value="Unassembled WGS sequence"/>
</dbReference>
<evidence type="ECO:0000259" key="1">
    <source>
        <dbReference type="Pfam" id="PF14261"/>
    </source>
</evidence>
<name>A0ABT0EAD3_9GAMM</name>
<organism evidence="2 3">
    <name type="scientific">Alcanivorax quisquiliarum</name>
    <dbReference type="NCBI Taxonomy" id="2933565"/>
    <lineage>
        <taxon>Bacteria</taxon>
        <taxon>Pseudomonadati</taxon>
        <taxon>Pseudomonadota</taxon>
        <taxon>Gammaproteobacteria</taxon>
        <taxon>Oceanospirillales</taxon>
        <taxon>Alcanivoracaceae</taxon>
        <taxon>Alcanivorax</taxon>
    </lineage>
</organism>
<dbReference type="RefSeq" id="WP_246953760.1">
    <property type="nucleotide sequence ID" value="NZ_JALKII010000015.1"/>
</dbReference>
<evidence type="ECO:0000313" key="3">
    <source>
        <dbReference type="Proteomes" id="UP001165524"/>
    </source>
</evidence>
<comment type="caution">
    <text evidence="2">The sequence shown here is derived from an EMBL/GenBank/DDBJ whole genome shotgun (WGS) entry which is preliminary data.</text>
</comment>
<dbReference type="PANTHER" id="PTHR35586">
    <property type="entry name" value="SLL1691 PROTEIN"/>
    <property type="match status" value="1"/>
</dbReference>
<sequence length="145" mass="16995">AALFQLEHSATPEALQHVLGLLVDWLNTPELADLRRHFVEWLRRRGPSLDPQTHWREINDLQEANHMLEDRIREWKAQFRREGLSEGLEQGQAQAARAILHRQLQRRFGSVSPDIAQRLASASRPELDVWIDRFYDADTLEDVFH</sequence>
<proteinExistence type="predicted"/>
<reference evidence="2" key="1">
    <citation type="submission" date="2022-04" db="EMBL/GenBank/DDBJ databases">
        <title>Alcanivorax sp. CY1518 draft genome sequence.</title>
        <authorList>
            <person name="Zhao G."/>
            <person name="An M."/>
        </authorList>
    </citation>
    <scope>NUCLEOTIDE SEQUENCE</scope>
    <source>
        <strain evidence="2">CY1518</strain>
    </source>
</reference>
<gene>
    <name evidence="2" type="ORF">MU846_13860</name>
</gene>
<dbReference type="EMBL" id="JALKII010000015">
    <property type="protein sequence ID" value="MCK0538796.1"/>
    <property type="molecule type" value="Genomic_DNA"/>
</dbReference>
<accession>A0ABT0EAD3</accession>
<dbReference type="InterPro" id="IPR025587">
    <property type="entry name" value="DUF4351"/>
</dbReference>
<evidence type="ECO:0000313" key="2">
    <source>
        <dbReference type="EMBL" id="MCK0538796.1"/>
    </source>
</evidence>